<reference evidence="4 5" key="1">
    <citation type="submission" date="2016-12" db="EMBL/GenBank/DDBJ databases">
        <title>The genome of dimorphic prosthecate Glycocaulis alkaliphilus 6b-8t, isolated from crude oil dictates its adaptability in petroleum environments.</title>
        <authorList>
            <person name="Wu X.-L."/>
            <person name="Geng S."/>
        </authorList>
    </citation>
    <scope>NUCLEOTIDE SEQUENCE [LARGE SCALE GENOMIC DNA]</scope>
    <source>
        <strain evidence="4 5">6B-8</strain>
    </source>
</reference>
<evidence type="ECO:0000313" key="5">
    <source>
        <dbReference type="Proteomes" id="UP000286954"/>
    </source>
</evidence>
<dbReference type="Gene3D" id="1.10.10.10">
    <property type="entry name" value="Winged helix-like DNA-binding domain superfamily/Winged helix DNA-binding domain"/>
    <property type="match status" value="1"/>
</dbReference>
<protein>
    <submittedName>
        <fullName evidence="4">GntR family transcriptional regulator</fullName>
    </submittedName>
</protein>
<dbReference type="KEGG" id="gak:X907_0739"/>
<dbReference type="RefSeq" id="WP_127565690.1">
    <property type="nucleotide sequence ID" value="NZ_BMFB01000002.1"/>
</dbReference>
<dbReference type="PRINTS" id="PR00035">
    <property type="entry name" value="HTHGNTR"/>
</dbReference>
<dbReference type="InterPro" id="IPR036390">
    <property type="entry name" value="WH_DNA-bd_sf"/>
</dbReference>
<dbReference type="SUPFAM" id="SSF46785">
    <property type="entry name" value="Winged helix' DNA-binding domain"/>
    <property type="match status" value="1"/>
</dbReference>
<evidence type="ECO:0000313" key="4">
    <source>
        <dbReference type="EMBL" id="AZU03283.1"/>
    </source>
</evidence>
<gene>
    <name evidence="4" type="ORF">X907_0739</name>
</gene>
<dbReference type="PRINTS" id="PR00037">
    <property type="entry name" value="HTHLACR"/>
</dbReference>
<proteinExistence type="predicted"/>
<dbReference type="SMART" id="SM00345">
    <property type="entry name" value="HTH_GNTR"/>
    <property type="match status" value="1"/>
</dbReference>
<dbReference type="GO" id="GO:0003700">
    <property type="term" value="F:DNA-binding transcription factor activity"/>
    <property type="evidence" value="ECO:0007669"/>
    <property type="project" value="InterPro"/>
</dbReference>
<dbReference type="Pfam" id="PF07702">
    <property type="entry name" value="UTRA"/>
    <property type="match status" value="1"/>
</dbReference>
<keyword evidence="2" id="KW-0238">DNA-binding</keyword>
<dbReference type="OrthoDB" id="7173258at2"/>
<dbReference type="Gene3D" id="3.40.1410.10">
    <property type="entry name" value="Chorismate lyase-like"/>
    <property type="match status" value="1"/>
</dbReference>
<dbReference type="InterPro" id="IPR011663">
    <property type="entry name" value="UTRA"/>
</dbReference>
<keyword evidence="3" id="KW-0804">Transcription</keyword>
<sequence length="260" mass="28590">MDFTPGMVDARLPTPLYHQVYLILRDRIRRGILASGDVVPGEQELARLMNVSRITVKRALNELASEGLVSRHRGRGTVVAAPGFSPMVKGSFDNLIESLRLMGLETQIELVEHSSVSASEEVAESLALPAGAPVKRIVRLRKLQDEPFSHLTTYLPDAIARKIPAEALGTEPMLVLLEKAGAEVCEAEQWITATSAQIAVASALGVPPGSPLLCIERIMRDRDGVPVQLITAYYRSDRFQYHLKTRRKRASADSAWKQDG</sequence>
<dbReference type="AlphaFoldDB" id="A0A3T0E7C7"/>
<dbReference type="PANTHER" id="PTHR44846">
    <property type="entry name" value="MANNOSYL-D-GLYCERATE TRANSPORT/METABOLISM SYSTEM REPRESSOR MNGR-RELATED"/>
    <property type="match status" value="1"/>
</dbReference>
<dbReference type="InterPro" id="IPR000524">
    <property type="entry name" value="Tscrpt_reg_HTH_GntR"/>
</dbReference>
<dbReference type="SMART" id="SM00866">
    <property type="entry name" value="UTRA"/>
    <property type="match status" value="1"/>
</dbReference>
<dbReference type="EMBL" id="CP018911">
    <property type="protein sequence ID" value="AZU03283.1"/>
    <property type="molecule type" value="Genomic_DNA"/>
</dbReference>
<dbReference type="PROSITE" id="PS50949">
    <property type="entry name" value="HTH_GNTR"/>
    <property type="match status" value="1"/>
</dbReference>
<dbReference type="InterPro" id="IPR028978">
    <property type="entry name" value="Chorismate_lyase_/UTRA_dom_sf"/>
</dbReference>
<accession>A0A3T0E7C7</accession>
<keyword evidence="5" id="KW-1185">Reference proteome</keyword>
<dbReference type="Proteomes" id="UP000286954">
    <property type="component" value="Chromosome"/>
</dbReference>
<dbReference type="InterPro" id="IPR036388">
    <property type="entry name" value="WH-like_DNA-bd_sf"/>
</dbReference>
<dbReference type="SUPFAM" id="SSF64288">
    <property type="entry name" value="Chorismate lyase-like"/>
    <property type="match status" value="1"/>
</dbReference>
<organism evidence="4 5">
    <name type="scientific">Glycocaulis alkaliphilus</name>
    <dbReference type="NCBI Taxonomy" id="1434191"/>
    <lineage>
        <taxon>Bacteria</taxon>
        <taxon>Pseudomonadati</taxon>
        <taxon>Pseudomonadota</taxon>
        <taxon>Alphaproteobacteria</taxon>
        <taxon>Maricaulales</taxon>
        <taxon>Maricaulaceae</taxon>
        <taxon>Glycocaulis</taxon>
    </lineage>
</organism>
<dbReference type="PANTHER" id="PTHR44846:SF1">
    <property type="entry name" value="MANNOSYL-D-GLYCERATE TRANSPORT_METABOLISM SYSTEM REPRESSOR MNGR-RELATED"/>
    <property type="match status" value="1"/>
</dbReference>
<dbReference type="GO" id="GO:0003677">
    <property type="term" value="F:DNA binding"/>
    <property type="evidence" value="ECO:0007669"/>
    <property type="project" value="UniProtKB-KW"/>
</dbReference>
<dbReference type="Pfam" id="PF00392">
    <property type="entry name" value="GntR"/>
    <property type="match status" value="1"/>
</dbReference>
<keyword evidence="1" id="KW-0805">Transcription regulation</keyword>
<dbReference type="GO" id="GO:0045892">
    <property type="term" value="P:negative regulation of DNA-templated transcription"/>
    <property type="evidence" value="ECO:0007669"/>
    <property type="project" value="TreeGrafter"/>
</dbReference>
<dbReference type="CDD" id="cd07377">
    <property type="entry name" value="WHTH_GntR"/>
    <property type="match status" value="1"/>
</dbReference>
<evidence type="ECO:0000256" key="1">
    <source>
        <dbReference type="ARBA" id="ARBA00023015"/>
    </source>
</evidence>
<evidence type="ECO:0000256" key="3">
    <source>
        <dbReference type="ARBA" id="ARBA00023163"/>
    </source>
</evidence>
<evidence type="ECO:0000256" key="2">
    <source>
        <dbReference type="ARBA" id="ARBA00023125"/>
    </source>
</evidence>
<name>A0A3T0E7C7_9PROT</name>
<dbReference type="InterPro" id="IPR050679">
    <property type="entry name" value="Bact_HTH_transcr_reg"/>
</dbReference>
<dbReference type="InterPro" id="IPR001034">
    <property type="entry name" value="DeoR_HTH"/>
</dbReference>